<feature type="chain" id="PRO_5046569125" description="Lipoprotein" evidence="2">
    <location>
        <begin position="28"/>
        <end position="181"/>
    </location>
</feature>
<protein>
    <recommendedName>
        <fullName evidence="5">Lipoprotein</fullName>
    </recommendedName>
</protein>
<proteinExistence type="predicted"/>
<gene>
    <name evidence="3" type="ORF">GCM10009802_45360</name>
</gene>
<dbReference type="PROSITE" id="PS51257">
    <property type="entry name" value="PROKAR_LIPOPROTEIN"/>
    <property type="match status" value="1"/>
</dbReference>
<feature type="compositionally biased region" description="Acidic residues" evidence="1">
    <location>
        <begin position="32"/>
        <end position="43"/>
    </location>
</feature>
<dbReference type="EMBL" id="BAAAPF010000175">
    <property type="protein sequence ID" value="GAA2136494.1"/>
    <property type="molecule type" value="Genomic_DNA"/>
</dbReference>
<evidence type="ECO:0000256" key="1">
    <source>
        <dbReference type="SAM" id="MobiDB-lite"/>
    </source>
</evidence>
<dbReference type="Proteomes" id="UP001500443">
    <property type="component" value="Unassembled WGS sequence"/>
</dbReference>
<keyword evidence="2" id="KW-0732">Signal</keyword>
<reference evidence="3 4" key="1">
    <citation type="journal article" date="2019" name="Int. J. Syst. Evol. Microbiol.">
        <title>The Global Catalogue of Microorganisms (GCM) 10K type strain sequencing project: providing services to taxonomists for standard genome sequencing and annotation.</title>
        <authorList>
            <consortium name="The Broad Institute Genomics Platform"/>
            <consortium name="The Broad Institute Genome Sequencing Center for Infectious Disease"/>
            <person name="Wu L."/>
            <person name="Ma J."/>
        </authorList>
    </citation>
    <scope>NUCLEOTIDE SEQUENCE [LARGE SCALE GENOMIC DNA]</scope>
    <source>
        <strain evidence="3 4">JCM 15481</strain>
    </source>
</reference>
<feature type="signal peptide" evidence="2">
    <location>
        <begin position="1"/>
        <end position="27"/>
    </location>
</feature>
<organism evidence="3 4">
    <name type="scientific">Streptomyces synnematoformans</name>
    <dbReference type="NCBI Taxonomy" id="415721"/>
    <lineage>
        <taxon>Bacteria</taxon>
        <taxon>Bacillati</taxon>
        <taxon>Actinomycetota</taxon>
        <taxon>Actinomycetes</taxon>
        <taxon>Kitasatosporales</taxon>
        <taxon>Streptomycetaceae</taxon>
        <taxon>Streptomyces</taxon>
    </lineage>
</organism>
<evidence type="ECO:0000313" key="3">
    <source>
        <dbReference type="EMBL" id="GAA2136494.1"/>
    </source>
</evidence>
<comment type="caution">
    <text evidence="3">The sequence shown here is derived from an EMBL/GenBank/DDBJ whole genome shotgun (WGS) entry which is preliminary data.</text>
</comment>
<accession>A0ABN2Z465</accession>
<feature type="region of interest" description="Disordered" evidence="1">
    <location>
        <begin position="29"/>
        <end position="90"/>
    </location>
</feature>
<evidence type="ECO:0000313" key="4">
    <source>
        <dbReference type="Proteomes" id="UP001500443"/>
    </source>
</evidence>
<evidence type="ECO:0000256" key="2">
    <source>
        <dbReference type="SAM" id="SignalP"/>
    </source>
</evidence>
<dbReference type="RefSeq" id="WP_344291848.1">
    <property type="nucleotide sequence ID" value="NZ_BAAAPF010000175.1"/>
</dbReference>
<sequence>MRPRVRSSRAGLSALAAVIAVAAATLAGCGSDTDDAAQPDDADTTTVSPSPTDKESDPKSASPSATTEPDPTASEFTPLAPEDAADGADVGACADGECEVAVTAGTSIPFDADIGGVSVADVGKSQVTLAMTYASGGSGSIQAGVGPRGGSFGNVNTVIIEFAVLGIEDGTAVVSFAPEKP</sequence>
<keyword evidence="4" id="KW-1185">Reference proteome</keyword>
<name>A0ABN2Z465_9ACTN</name>
<evidence type="ECO:0008006" key="5">
    <source>
        <dbReference type="Google" id="ProtNLM"/>
    </source>
</evidence>
<feature type="compositionally biased region" description="Polar residues" evidence="1">
    <location>
        <begin position="59"/>
        <end position="69"/>
    </location>
</feature>